<proteinExistence type="predicted"/>
<evidence type="ECO:0000313" key="2">
    <source>
        <dbReference type="Proteomes" id="UP000015106"/>
    </source>
</evidence>
<dbReference type="AlphaFoldDB" id="A0A8R7R5J2"/>
<dbReference type="Gramene" id="TuG1812G0700004140.01.T01">
    <property type="protein sequence ID" value="TuG1812G0700004140.01.T01.cds254388"/>
    <property type="gene ID" value="TuG1812G0700004140.01"/>
</dbReference>
<protein>
    <submittedName>
        <fullName evidence="1">Uncharacterized protein</fullName>
    </submittedName>
</protein>
<reference evidence="1" key="2">
    <citation type="submission" date="2018-03" db="EMBL/GenBank/DDBJ databases">
        <title>The Triticum urartu genome reveals the dynamic nature of wheat genome evolution.</title>
        <authorList>
            <person name="Ling H."/>
            <person name="Ma B."/>
            <person name="Shi X."/>
            <person name="Liu H."/>
            <person name="Dong L."/>
            <person name="Sun H."/>
            <person name="Cao Y."/>
            <person name="Gao Q."/>
            <person name="Zheng S."/>
            <person name="Li Y."/>
            <person name="Yu Y."/>
            <person name="Du H."/>
            <person name="Qi M."/>
            <person name="Li Y."/>
            <person name="Yu H."/>
            <person name="Cui Y."/>
            <person name="Wang N."/>
            <person name="Chen C."/>
            <person name="Wu H."/>
            <person name="Zhao Y."/>
            <person name="Zhang J."/>
            <person name="Li Y."/>
            <person name="Zhou W."/>
            <person name="Zhang B."/>
            <person name="Hu W."/>
            <person name="Eijk M."/>
            <person name="Tang J."/>
            <person name="Witsenboer H."/>
            <person name="Zhao S."/>
            <person name="Li Z."/>
            <person name="Zhang A."/>
            <person name="Wang D."/>
            <person name="Liang C."/>
        </authorList>
    </citation>
    <scope>NUCLEOTIDE SEQUENCE [LARGE SCALE GENOMIC DNA]</scope>
    <source>
        <strain evidence="1">cv. G1812</strain>
    </source>
</reference>
<reference evidence="2" key="1">
    <citation type="journal article" date="2013" name="Nature">
        <title>Draft genome of the wheat A-genome progenitor Triticum urartu.</title>
        <authorList>
            <person name="Ling H.Q."/>
            <person name="Zhao S."/>
            <person name="Liu D."/>
            <person name="Wang J."/>
            <person name="Sun H."/>
            <person name="Zhang C."/>
            <person name="Fan H."/>
            <person name="Li D."/>
            <person name="Dong L."/>
            <person name="Tao Y."/>
            <person name="Gao C."/>
            <person name="Wu H."/>
            <person name="Li Y."/>
            <person name="Cui Y."/>
            <person name="Guo X."/>
            <person name="Zheng S."/>
            <person name="Wang B."/>
            <person name="Yu K."/>
            <person name="Liang Q."/>
            <person name="Yang W."/>
            <person name="Lou X."/>
            <person name="Chen J."/>
            <person name="Feng M."/>
            <person name="Jian J."/>
            <person name="Zhang X."/>
            <person name="Luo G."/>
            <person name="Jiang Y."/>
            <person name="Liu J."/>
            <person name="Wang Z."/>
            <person name="Sha Y."/>
            <person name="Zhang B."/>
            <person name="Wu H."/>
            <person name="Tang D."/>
            <person name="Shen Q."/>
            <person name="Xue P."/>
            <person name="Zou S."/>
            <person name="Wang X."/>
            <person name="Liu X."/>
            <person name="Wang F."/>
            <person name="Yang Y."/>
            <person name="An X."/>
            <person name="Dong Z."/>
            <person name="Zhang K."/>
            <person name="Zhang X."/>
            <person name="Luo M.C."/>
            <person name="Dvorak J."/>
            <person name="Tong Y."/>
            <person name="Wang J."/>
            <person name="Yang H."/>
            <person name="Li Z."/>
            <person name="Wang D."/>
            <person name="Zhang A."/>
            <person name="Wang J."/>
        </authorList>
    </citation>
    <scope>NUCLEOTIDE SEQUENCE</scope>
    <source>
        <strain evidence="2">cv. G1812</strain>
    </source>
</reference>
<keyword evidence="2" id="KW-1185">Reference proteome</keyword>
<dbReference type="EnsemblPlants" id="TuG1812G0700004140.01.T01">
    <property type="protein sequence ID" value="TuG1812G0700004140.01.T01.cds254388"/>
    <property type="gene ID" value="TuG1812G0700004140.01"/>
</dbReference>
<reference evidence="1" key="3">
    <citation type="submission" date="2022-06" db="UniProtKB">
        <authorList>
            <consortium name="EnsemblPlants"/>
        </authorList>
    </citation>
    <scope>IDENTIFICATION</scope>
</reference>
<organism evidence="1 2">
    <name type="scientific">Triticum urartu</name>
    <name type="common">Red wild einkorn</name>
    <name type="synonym">Crithodium urartu</name>
    <dbReference type="NCBI Taxonomy" id="4572"/>
    <lineage>
        <taxon>Eukaryota</taxon>
        <taxon>Viridiplantae</taxon>
        <taxon>Streptophyta</taxon>
        <taxon>Embryophyta</taxon>
        <taxon>Tracheophyta</taxon>
        <taxon>Spermatophyta</taxon>
        <taxon>Magnoliopsida</taxon>
        <taxon>Liliopsida</taxon>
        <taxon>Poales</taxon>
        <taxon>Poaceae</taxon>
        <taxon>BOP clade</taxon>
        <taxon>Pooideae</taxon>
        <taxon>Triticodae</taxon>
        <taxon>Triticeae</taxon>
        <taxon>Triticinae</taxon>
        <taxon>Triticum</taxon>
    </lineage>
</organism>
<name>A0A8R7R5J2_TRIUA</name>
<evidence type="ECO:0000313" key="1">
    <source>
        <dbReference type="EnsemblPlants" id="TuG1812G0700004140.01.T01.cds254388"/>
    </source>
</evidence>
<sequence length="24" mass="2771">MEPKEITIRSLLIYDTTATSHSYT</sequence>
<dbReference type="Proteomes" id="UP000015106">
    <property type="component" value="Chromosome 7"/>
</dbReference>
<accession>A0A8R7R5J2</accession>